<dbReference type="RefSeq" id="WP_184920715.1">
    <property type="nucleotide sequence ID" value="NZ_JACHJR010000001.1"/>
</dbReference>
<organism evidence="1 2">
    <name type="scientific">Kitasatospora gansuensis</name>
    <dbReference type="NCBI Taxonomy" id="258050"/>
    <lineage>
        <taxon>Bacteria</taxon>
        <taxon>Bacillati</taxon>
        <taxon>Actinomycetota</taxon>
        <taxon>Actinomycetes</taxon>
        <taxon>Kitasatosporales</taxon>
        <taxon>Streptomycetaceae</taxon>
        <taxon>Kitasatospora</taxon>
    </lineage>
</organism>
<name>A0A7W7SIL6_9ACTN</name>
<sequence>MALGVNAAIGRLTRANSWDVVAKIPIGFTCHHPQGLDRVGETFYLSGVQILEPTTRLDPPVDGLDRTAGRGRGFLFELTPDGQLLREWELGEGDMYHVGGIAWDGEALWVPVAEYRPGSHSVMYRVDPVSSTVTEMFRYPEHLGGVSRDPATGLLHAITWGGRRVLVLTERGELVREMPMRSHYVDFQDCVEVEDGLVSWTGVAEYPDGAGRVFGLGGIALLDLATGDVRHEVPVTTLSPTGRVVTYNATHLEMAGDRLRMYAVPDDSDEPGESTLLVLETVL</sequence>
<dbReference type="InterPro" id="IPR046312">
    <property type="entry name" value="DUF6454"/>
</dbReference>
<protein>
    <submittedName>
        <fullName evidence="1">Uncharacterized protein</fullName>
    </submittedName>
</protein>
<gene>
    <name evidence="1" type="ORF">F4556_005511</name>
</gene>
<dbReference type="SUPFAM" id="SSF50969">
    <property type="entry name" value="YVTN repeat-like/Quinoprotein amine dehydrogenase"/>
    <property type="match status" value="1"/>
</dbReference>
<evidence type="ECO:0000313" key="2">
    <source>
        <dbReference type="Proteomes" id="UP000573327"/>
    </source>
</evidence>
<evidence type="ECO:0000313" key="1">
    <source>
        <dbReference type="EMBL" id="MBB4949976.1"/>
    </source>
</evidence>
<dbReference type="EMBL" id="JACHJR010000001">
    <property type="protein sequence ID" value="MBB4949976.1"/>
    <property type="molecule type" value="Genomic_DNA"/>
</dbReference>
<dbReference type="AlphaFoldDB" id="A0A7W7SIL6"/>
<keyword evidence="2" id="KW-1185">Reference proteome</keyword>
<dbReference type="InterPro" id="IPR011044">
    <property type="entry name" value="Quino_amine_DH_bsu"/>
</dbReference>
<dbReference type="Pfam" id="PF20055">
    <property type="entry name" value="DUF6454"/>
    <property type="match status" value="1"/>
</dbReference>
<proteinExistence type="predicted"/>
<comment type="caution">
    <text evidence="1">The sequence shown here is derived from an EMBL/GenBank/DDBJ whole genome shotgun (WGS) entry which is preliminary data.</text>
</comment>
<accession>A0A7W7SIL6</accession>
<reference evidence="1 2" key="1">
    <citation type="submission" date="2020-08" db="EMBL/GenBank/DDBJ databases">
        <title>Sequencing the genomes of 1000 actinobacteria strains.</title>
        <authorList>
            <person name="Klenk H.-P."/>
        </authorList>
    </citation>
    <scope>NUCLEOTIDE SEQUENCE [LARGE SCALE GENOMIC DNA]</scope>
    <source>
        <strain evidence="1 2">DSM 44786</strain>
    </source>
</reference>
<dbReference type="Proteomes" id="UP000573327">
    <property type="component" value="Unassembled WGS sequence"/>
</dbReference>